<evidence type="ECO:0000256" key="1">
    <source>
        <dbReference type="SAM" id="MobiDB-lite"/>
    </source>
</evidence>
<organism evidence="2 3">
    <name type="scientific">Coccidioides immitis (strain RS)</name>
    <name type="common">Valley fever fungus</name>
    <dbReference type="NCBI Taxonomy" id="246410"/>
    <lineage>
        <taxon>Eukaryota</taxon>
        <taxon>Fungi</taxon>
        <taxon>Dikarya</taxon>
        <taxon>Ascomycota</taxon>
        <taxon>Pezizomycotina</taxon>
        <taxon>Eurotiomycetes</taxon>
        <taxon>Eurotiomycetidae</taxon>
        <taxon>Onygenales</taxon>
        <taxon>Onygenaceae</taxon>
        <taxon>Coccidioides</taxon>
    </lineage>
</organism>
<reference evidence="3" key="2">
    <citation type="journal article" date="2010" name="Genome Res.">
        <title>Population genomic sequencing of Coccidioides fungi reveals recent hybridization and transposon control.</title>
        <authorList>
            <person name="Neafsey D.E."/>
            <person name="Barker B.M."/>
            <person name="Sharpton T.J."/>
            <person name="Stajich J.E."/>
            <person name="Park D.J."/>
            <person name="Whiston E."/>
            <person name="Hung C.-Y."/>
            <person name="McMahan C."/>
            <person name="White J."/>
            <person name="Sykes S."/>
            <person name="Heiman D."/>
            <person name="Young S."/>
            <person name="Zeng Q."/>
            <person name="Abouelleil A."/>
            <person name="Aftuck L."/>
            <person name="Bessette D."/>
            <person name="Brown A."/>
            <person name="FitzGerald M."/>
            <person name="Lui A."/>
            <person name="Macdonald J.P."/>
            <person name="Priest M."/>
            <person name="Orbach M.J."/>
            <person name="Galgiani J.N."/>
            <person name="Kirkland T.N."/>
            <person name="Cole G.T."/>
            <person name="Birren B.W."/>
            <person name="Henn M.R."/>
            <person name="Taylor J.W."/>
            <person name="Rounsley S.D."/>
        </authorList>
    </citation>
    <scope>GENOME REANNOTATION</scope>
    <source>
        <strain evidence="3">RS</strain>
    </source>
</reference>
<accession>A0A0D8JW01</accession>
<proteinExistence type="predicted"/>
<evidence type="ECO:0000313" key="2">
    <source>
        <dbReference type="EMBL" id="KJF60463.1"/>
    </source>
</evidence>
<feature type="compositionally biased region" description="Polar residues" evidence="1">
    <location>
        <begin position="8"/>
        <end position="19"/>
    </location>
</feature>
<feature type="region of interest" description="Disordered" evidence="1">
    <location>
        <begin position="50"/>
        <end position="71"/>
    </location>
</feature>
<dbReference type="InParanoid" id="A0A0D8JW01"/>
<reference evidence="3" key="1">
    <citation type="journal article" date="2009" name="Genome Res.">
        <title>Comparative genomic analyses of the human fungal pathogens Coccidioides and their relatives.</title>
        <authorList>
            <person name="Sharpton T.J."/>
            <person name="Stajich J.E."/>
            <person name="Rounsley S.D."/>
            <person name="Gardner M.J."/>
            <person name="Wortman J.R."/>
            <person name="Jordar V.S."/>
            <person name="Maiti R."/>
            <person name="Kodira C.D."/>
            <person name="Neafsey D.E."/>
            <person name="Zeng Q."/>
            <person name="Hung C.-Y."/>
            <person name="McMahan C."/>
            <person name="Muszewska A."/>
            <person name="Grynberg M."/>
            <person name="Mandel M.A."/>
            <person name="Kellner E.M."/>
            <person name="Barker B.M."/>
            <person name="Galgiani J.N."/>
            <person name="Orbach M.J."/>
            <person name="Kirkland T.N."/>
            <person name="Cole G.T."/>
            <person name="Henn M.R."/>
            <person name="Birren B.W."/>
            <person name="Taylor J.W."/>
        </authorList>
    </citation>
    <scope>NUCLEOTIDE SEQUENCE [LARGE SCALE GENOMIC DNA]</scope>
    <source>
        <strain evidence="3">RS</strain>
    </source>
</reference>
<feature type="compositionally biased region" description="Basic residues" evidence="1">
    <location>
        <begin position="114"/>
        <end position="123"/>
    </location>
</feature>
<dbReference type="GeneID" id="24164612"/>
<dbReference type="AlphaFoldDB" id="A0A0D8JW01"/>
<feature type="region of interest" description="Disordered" evidence="1">
    <location>
        <begin position="1"/>
        <end position="33"/>
    </location>
</feature>
<keyword evidence="3" id="KW-1185">Reference proteome</keyword>
<dbReference type="VEuPathDB" id="FungiDB:CIMG_12985"/>
<name>A0A0D8JW01_COCIM</name>
<sequence>MASAAMPLQSSLEQPNLATAATGLRYSGNKRNTEKKASLKIVYACPPVNKPSHKISFPATRKRNGQSQGRKDYIETRGMQSEMKMTSLKERIEERGKKGQESEAQYFVENPGIGKRHQTQLDK</sequence>
<dbReference type="EMBL" id="GG704912">
    <property type="protein sequence ID" value="KJF60463.1"/>
    <property type="molecule type" value="Genomic_DNA"/>
</dbReference>
<dbReference type="Proteomes" id="UP000001261">
    <property type="component" value="Unassembled WGS sequence"/>
</dbReference>
<evidence type="ECO:0000313" key="3">
    <source>
        <dbReference type="Proteomes" id="UP000001261"/>
    </source>
</evidence>
<dbReference type="RefSeq" id="XP_004445277.1">
    <property type="nucleotide sequence ID" value="XM_004445220.1"/>
</dbReference>
<feature type="region of interest" description="Disordered" evidence="1">
    <location>
        <begin position="94"/>
        <end position="123"/>
    </location>
</feature>
<protein>
    <submittedName>
        <fullName evidence="2">Uncharacterized protein</fullName>
    </submittedName>
</protein>
<gene>
    <name evidence="2" type="ORF">CIMG_12985</name>
</gene>
<dbReference type="KEGG" id="cim:CIMG_12985"/>